<feature type="domain" description="Amino acid transporter transmembrane" evidence="8">
    <location>
        <begin position="30"/>
        <end position="263"/>
    </location>
</feature>
<feature type="transmembrane region" description="Helical" evidence="7">
    <location>
        <begin position="61"/>
        <end position="83"/>
    </location>
</feature>
<proteinExistence type="predicted"/>
<evidence type="ECO:0000259" key="8">
    <source>
        <dbReference type="Pfam" id="PF01490"/>
    </source>
</evidence>
<dbReference type="GeneID" id="9681191"/>
<dbReference type="GO" id="GO:0015179">
    <property type="term" value="F:L-amino acid transmembrane transporter activity"/>
    <property type="evidence" value="ECO:0007669"/>
    <property type="project" value="TreeGrafter"/>
</dbReference>
<dbReference type="GO" id="GO:0016020">
    <property type="term" value="C:membrane"/>
    <property type="evidence" value="ECO:0007669"/>
    <property type="project" value="UniProtKB-SubCell"/>
</dbReference>
<keyword evidence="2 7" id="KW-0812">Transmembrane</keyword>
<feature type="compositionally biased region" description="Low complexity" evidence="6">
    <location>
        <begin position="305"/>
        <end position="326"/>
    </location>
</feature>
<dbReference type="OMA" id="QDFWKRS"/>
<keyword evidence="10" id="KW-1185">Reference proteome</keyword>
<dbReference type="InterPro" id="IPR013057">
    <property type="entry name" value="AA_transpt_TM"/>
</dbReference>
<evidence type="ECO:0000256" key="3">
    <source>
        <dbReference type="ARBA" id="ARBA00022970"/>
    </source>
</evidence>
<feature type="transmembrane region" description="Helical" evidence="7">
    <location>
        <begin position="106"/>
        <end position="128"/>
    </location>
</feature>
<evidence type="ECO:0000256" key="1">
    <source>
        <dbReference type="ARBA" id="ARBA00004141"/>
    </source>
</evidence>
<keyword evidence="4 7" id="KW-1133">Transmembrane helix</keyword>
<dbReference type="PANTHER" id="PTHR22950:SF652">
    <property type="entry name" value="TRANSMEMBRANE AMINO ACID TRANSPORTER FAMILY PROTEIN"/>
    <property type="match status" value="1"/>
</dbReference>
<evidence type="ECO:0000313" key="9">
    <source>
        <dbReference type="EMBL" id="EEH60574.1"/>
    </source>
</evidence>
<dbReference type="STRING" id="564608.C1MGH2"/>
<feature type="domain" description="Amino acid transporter transmembrane" evidence="8">
    <location>
        <begin position="347"/>
        <end position="456"/>
    </location>
</feature>
<accession>C1MGH2</accession>
<feature type="transmembrane region" description="Helical" evidence="7">
    <location>
        <begin position="161"/>
        <end position="179"/>
    </location>
</feature>
<dbReference type="KEGG" id="mpp:MICPUCDRAFT_49812"/>
<keyword evidence="3" id="KW-0029">Amino-acid transport</keyword>
<dbReference type="AlphaFoldDB" id="C1MGH2"/>
<dbReference type="OrthoDB" id="28208at2759"/>
<feature type="transmembrane region" description="Helical" evidence="7">
    <location>
        <begin position="186"/>
        <end position="206"/>
    </location>
</feature>
<reference evidence="9 10" key="1">
    <citation type="journal article" date="2009" name="Science">
        <title>Green evolution and dynamic adaptations revealed by genomes of the marine picoeukaryotes Micromonas.</title>
        <authorList>
            <person name="Worden A.Z."/>
            <person name="Lee J.H."/>
            <person name="Mock T."/>
            <person name="Rouze P."/>
            <person name="Simmons M.P."/>
            <person name="Aerts A.L."/>
            <person name="Allen A.E."/>
            <person name="Cuvelier M.L."/>
            <person name="Derelle E."/>
            <person name="Everett M.V."/>
            <person name="Foulon E."/>
            <person name="Grimwood J."/>
            <person name="Gundlach H."/>
            <person name="Henrissat B."/>
            <person name="Napoli C."/>
            <person name="McDonald S.M."/>
            <person name="Parker M.S."/>
            <person name="Rombauts S."/>
            <person name="Salamov A."/>
            <person name="Von Dassow P."/>
            <person name="Badger J.H."/>
            <person name="Coutinho P.M."/>
            <person name="Demir E."/>
            <person name="Dubchak I."/>
            <person name="Gentemann C."/>
            <person name="Eikrem W."/>
            <person name="Gready J.E."/>
            <person name="John U."/>
            <person name="Lanier W."/>
            <person name="Lindquist E.A."/>
            <person name="Lucas S."/>
            <person name="Mayer K.F."/>
            <person name="Moreau H."/>
            <person name="Not F."/>
            <person name="Otillar R."/>
            <person name="Panaud O."/>
            <person name="Pangilinan J."/>
            <person name="Paulsen I."/>
            <person name="Piegu B."/>
            <person name="Poliakov A."/>
            <person name="Robbens S."/>
            <person name="Schmutz J."/>
            <person name="Toulza E."/>
            <person name="Wyss T."/>
            <person name="Zelensky A."/>
            <person name="Zhou K."/>
            <person name="Armbrust E.V."/>
            <person name="Bhattacharya D."/>
            <person name="Goodenough U.W."/>
            <person name="Van de Peer Y."/>
            <person name="Grigoriev I.V."/>
        </authorList>
    </citation>
    <scope>NUCLEOTIDE SEQUENCE [LARGE SCALE GENOMIC DNA]</scope>
    <source>
        <strain evidence="9 10">CCMP1545</strain>
    </source>
</reference>
<dbReference type="eggNOG" id="KOG1305">
    <property type="taxonomic scope" value="Eukaryota"/>
</dbReference>
<dbReference type="RefSeq" id="XP_003055322.1">
    <property type="nucleotide sequence ID" value="XM_003055276.1"/>
</dbReference>
<keyword evidence="3" id="KW-0813">Transport</keyword>
<feature type="compositionally biased region" description="Acidic residues" evidence="6">
    <location>
        <begin position="264"/>
        <end position="283"/>
    </location>
</feature>
<dbReference type="PANTHER" id="PTHR22950">
    <property type="entry name" value="AMINO ACID TRANSPORTER"/>
    <property type="match status" value="1"/>
</dbReference>
<dbReference type="Proteomes" id="UP000001876">
    <property type="component" value="Unassembled WGS sequence"/>
</dbReference>
<evidence type="ECO:0000256" key="4">
    <source>
        <dbReference type="ARBA" id="ARBA00022989"/>
    </source>
</evidence>
<feature type="transmembrane region" description="Helical" evidence="7">
    <location>
        <begin position="444"/>
        <end position="467"/>
    </location>
</feature>
<evidence type="ECO:0000256" key="2">
    <source>
        <dbReference type="ARBA" id="ARBA00022692"/>
    </source>
</evidence>
<feature type="region of interest" description="Disordered" evidence="6">
    <location>
        <begin position="473"/>
        <end position="495"/>
    </location>
</feature>
<evidence type="ECO:0000256" key="5">
    <source>
        <dbReference type="ARBA" id="ARBA00023136"/>
    </source>
</evidence>
<evidence type="ECO:0000256" key="6">
    <source>
        <dbReference type="SAM" id="MobiDB-lite"/>
    </source>
</evidence>
<feature type="region of interest" description="Disordered" evidence="6">
    <location>
        <begin position="261"/>
        <end position="346"/>
    </location>
</feature>
<comment type="subcellular location">
    <subcellularLocation>
        <location evidence="1">Membrane</location>
        <topology evidence="1">Multi-pass membrane protein</topology>
    </subcellularLocation>
</comment>
<evidence type="ECO:0000256" key="7">
    <source>
        <dbReference type="SAM" id="Phobius"/>
    </source>
</evidence>
<feature type="transmembrane region" description="Helical" evidence="7">
    <location>
        <begin position="551"/>
        <end position="573"/>
    </location>
</feature>
<keyword evidence="5 7" id="KW-0472">Membrane</keyword>
<dbReference type="Pfam" id="PF01490">
    <property type="entry name" value="Aa_trans"/>
    <property type="match status" value="2"/>
</dbReference>
<name>C1MGH2_MICPC</name>
<feature type="transmembrane region" description="Helical" evidence="7">
    <location>
        <begin position="226"/>
        <end position="246"/>
    </location>
</feature>
<protein>
    <submittedName>
        <fullName evidence="9">Amino Acid/Auxin permease family</fullName>
    </submittedName>
</protein>
<feature type="transmembrane region" description="Helical" evidence="7">
    <location>
        <begin position="416"/>
        <end position="438"/>
    </location>
</feature>
<dbReference type="EMBL" id="GG663735">
    <property type="protein sequence ID" value="EEH60574.1"/>
    <property type="molecule type" value="Genomic_DNA"/>
</dbReference>
<sequence>MTTRRDEEEDDDDDDGEIAAAAAATPSTRSASFPTTIVNLCNCAVGAGILSIPDGVRECGAALGAVLVLVAASLTIFTVDVIVKHGERSNADSYQALVLRAFGPEFAHVVGVALMLFAFGSCVAYVVIVVDAVDAATNGFPGLSRMLRRRLPLPPFAQPTGRVGVVTFASVFALLPLSLLRRTKSLAPASALAVVALAFTATVVVVDAGEKLIRGGDEGEGGGDVVVAWKLGAGVVRALPVFVFAFQVHVQVLSVFAEFRDDPRDDDDDGGENENENENENGDDDARPPLAPMDADDAFPGFATPRSSLSPSSSIGSLRTPTATSSSRRRNRNRNPNRTAAHYAHPDVESNMLESYDEKNTWIITCKLFMGVNAIGSYAMNHFSHRAALDDTLCAMFGWTKRAAGMAPLGRHVSQTIAFVFATGVVASLVSDLGAVFTVVGSTAAVLVIFVVPGLLCARPAWSVVVARRRAGARRRGGGEGGEERGGSAPRRLRTKGANGALSSFTASSHEEMRAALLPGGGAALGDDVDEETGGGGGGVPTLTREALFEVAAGVGLLLLGAFISISNVWLIVAEGRGAAPH</sequence>
<evidence type="ECO:0000313" key="10">
    <source>
        <dbReference type="Proteomes" id="UP000001876"/>
    </source>
</evidence>
<gene>
    <name evidence="9" type="ORF">MICPUCDRAFT_49812</name>
</gene>
<organism evidence="10">
    <name type="scientific">Micromonas pusilla (strain CCMP1545)</name>
    <name type="common">Picoplanktonic green alga</name>
    <dbReference type="NCBI Taxonomy" id="564608"/>
    <lineage>
        <taxon>Eukaryota</taxon>
        <taxon>Viridiplantae</taxon>
        <taxon>Chlorophyta</taxon>
        <taxon>Mamiellophyceae</taxon>
        <taxon>Mamiellales</taxon>
        <taxon>Mamiellaceae</taxon>
        <taxon>Micromonas</taxon>
    </lineage>
</organism>